<protein>
    <submittedName>
        <fullName evidence="11">P-loop containing nucleoside triphosphate hydrolase protein</fullName>
    </submittedName>
</protein>
<dbReference type="FunFam" id="1.10.8.60:FF:000017">
    <property type="entry name" value="ATP-dependent chaperone ClpB"/>
    <property type="match status" value="1"/>
</dbReference>
<evidence type="ECO:0000256" key="6">
    <source>
        <dbReference type="RuleBase" id="RU004432"/>
    </source>
</evidence>
<dbReference type="SMART" id="SM00382">
    <property type="entry name" value="AAA"/>
    <property type="match status" value="2"/>
</dbReference>
<sequence>MASRLPLTRGRLLRSPALSSPNRIFRPTQQLLRLPSQARILASIATFTSSFQPIISVRNYANGRPHPPGGTHRMNLGGEPEKSALEQYGVDLTAKAKAGKLDPVIGRDSEIHRTIQVLSRRTKNNPVLIGAAGTGKTAVLEGLAQRIVQGDVPESVKDKRVISLDLGSLIAGAKFRGDFEERLKSVLKEVEEAQGGVILFIDELHTLLGLGKAEGSIDASNLLKPALSRGELQCCGATTLNEYRLIEKDVALARRFQPIMVGEPSVAATISILRGIKNKYEVHHGVRITDGSLVAAATYSNRYITDRFLPDKAIDLVDEAASALRLQQESKPDEIRELDRDITTIQIELESLRKETDVSSRERREKLQEDLKAKQEEAAQLTKIWEKEKAEIESLKRTKEELERARFELEQAQREGSFAKAGELRYSTIPSLEAKLPKEGEEQVSGSQTLIHDSVTADDIANVVSRTTGIPVNKLMAGEVEKLIKMEDTLRKSVRGQDEALSAVANAVRMQRAGLSGENRPLASFMFLGPTGVGKTELCKKMAEFLFSTETAVVRFDMSEFQEKHTISRLIGSPAGYIGYDDAGQLTEAVRRKPYAVLLFDEFEKAHRDISALLLQVLDEGFLTDAQGHKVDFRNTLIVLTSNLGADILVGSDPLYSHKHSGNDEVSPDIKKAVMDVVQHAYPPEFLNRIDEFIIFKRLSRGALRDIVDIRLKELQSRLDDRRMTLHVDSEIKDWLCEKGYDPRYGARPVNRLIAKEIGNRLADKIIRGEVTSGQTAHVSFNTDKDGLEVTAEGTKAADATNATYPTENENP</sequence>
<dbReference type="InterPro" id="IPR003593">
    <property type="entry name" value="AAA+_ATPase"/>
</dbReference>
<dbReference type="InterPro" id="IPR018368">
    <property type="entry name" value="ClpA/B_CS1"/>
</dbReference>
<accession>A0A5N6ZHG0</accession>
<dbReference type="InterPro" id="IPR028299">
    <property type="entry name" value="ClpA/B_CS2"/>
</dbReference>
<keyword evidence="4 6" id="KW-0067">ATP-binding</keyword>
<evidence type="ECO:0000256" key="1">
    <source>
        <dbReference type="ARBA" id="ARBA00008675"/>
    </source>
</evidence>
<proteinExistence type="inferred from homology"/>
<dbReference type="OrthoDB" id="47330at2759"/>
<dbReference type="PROSITE" id="PS00871">
    <property type="entry name" value="CLPAB_2"/>
    <property type="match status" value="1"/>
</dbReference>
<dbReference type="Gene3D" id="1.10.8.60">
    <property type="match status" value="1"/>
</dbReference>
<dbReference type="GO" id="GO:0005759">
    <property type="term" value="C:mitochondrial matrix"/>
    <property type="evidence" value="ECO:0007669"/>
    <property type="project" value="TreeGrafter"/>
</dbReference>
<feature type="coiled-coil region" evidence="7">
    <location>
        <begin position="335"/>
        <end position="415"/>
    </location>
</feature>
<dbReference type="EMBL" id="ML739050">
    <property type="protein sequence ID" value="KAE8355540.1"/>
    <property type="molecule type" value="Genomic_DNA"/>
</dbReference>
<dbReference type="FunFam" id="3.40.50.300:FF:000025">
    <property type="entry name" value="ATP-dependent Clp protease subunit"/>
    <property type="match status" value="1"/>
</dbReference>
<keyword evidence="2" id="KW-0677">Repeat</keyword>
<dbReference type="CDD" id="cd00009">
    <property type="entry name" value="AAA"/>
    <property type="match status" value="1"/>
</dbReference>
<evidence type="ECO:0000259" key="9">
    <source>
        <dbReference type="SMART" id="SM00382"/>
    </source>
</evidence>
<feature type="domain" description="Clp ATPase C-terminal" evidence="10">
    <location>
        <begin position="699"/>
        <end position="790"/>
    </location>
</feature>
<evidence type="ECO:0000256" key="2">
    <source>
        <dbReference type="ARBA" id="ARBA00022737"/>
    </source>
</evidence>
<dbReference type="Pfam" id="PF17871">
    <property type="entry name" value="AAA_lid_9"/>
    <property type="match status" value="1"/>
</dbReference>
<dbReference type="GO" id="GO:0005524">
    <property type="term" value="F:ATP binding"/>
    <property type="evidence" value="ECO:0007669"/>
    <property type="project" value="UniProtKB-KW"/>
</dbReference>
<dbReference type="FunFam" id="3.40.50.300:FF:000010">
    <property type="entry name" value="Chaperone clpB 1, putative"/>
    <property type="match status" value="1"/>
</dbReference>
<gene>
    <name evidence="11" type="ORF">BDV28DRAFT_128649</name>
</gene>
<dbReference type="Pfam" id="PF07724">
    <property type="entry name" value="AAA_2"/>
    <property type="match status" value="1"/>
</dbReference>
<feature type="domain" description="AAA+ ATPase" evidence="9">
    <location>
        <begin position="122"/>
        <end position="266"/>
    </location>
</feature>
<evidence type="ECO:0000256" key="3">
    <source>
        <dbReference type="ARBA" id="ARBA00022741"/>
    </source>
</evidence>
<evidence type="ECO:0000256" key="4">
    <source>
        <dbReference type="ARBA" id="ARBA00022840"/>
    </source>
</evidence>
<feature type="compositionally biased region" description="Polar residues" evidence="8">
    <location>
        <begin position="801"/>
        <end position="812"/>
    </location>
</feature>
<dbReference type="InterPro" id="IPR019489">
    <property type="entry name" value="Clp_ATPase_C"/>
</dbReference>
<dbReference type="GO" id="GO:0043335">
    <property type="term" value="P:protein unfolding"/>
    <property type="evidence" value="ECO:0007669"/>
    <property type="project" value="TreeGrafter"/>
</dbReference>
<evidence type="ECO:0000313" key="11">
    <source>
        <dbReference type="EMBL" id="KAE8355540.1"/>
    </source>
</evidence>
<name>A0A5N6ZHG0_9EURO</name>
<keyword evidence="5 6" id="KW-0143">Chaperone</keyword>
<dbReference type="InterPro" id="IPR003959">
    <property type="entry name" value="ATPase_AAA_core"/>
</dbReference>
<feature type="region of interest" description="Disordered" evidence="8">
    <location>
        <begin position="778"/>
        <end position="812"/>
    </location>
</feature>
<dbReference type="FunFam" id="3.40.50.300:FF:000120">
    <property type="entry name" value="ATP-dependent chaperone ClpB"/>
    <property type="match status" value="1"/>
</dbReference>
<evidence type="ECO:0000313" key="12">
    <source>
        <dbReference type="Proteomes" id="UP000327118"/>
    </source>
</evidence>
<keyword evidence="7" id="KW-0175">Coiled coil</keyword>
<dbReference type="Pfam" id="PF00004">
    <property type="entry name" value="AAA"/>
    <property type="match status" value="1"/>
</dbReference>
<evidence type="ECO:0000259" key="10">
    <source>
        <dbReference type="SMART" id="SM01086"/>
    </source>
</evidence>
<dbReference type="SUPFAM" id="SSF52540">
    <property type="entry name" value="P-loop containing nucleoside triphosphate hydrolases"/>
    <property type="match status" value="2"/>
</dbReference>
<feature type="domain" description="AAA+ ATPase" evidence="9">
    <location>
        <begin position="521"/>
        <end position="714"/>
    </location>
</feature>
<evidence type="ECO:0000256" key="8">
    <source>
        <dbReference type="SAM" id="MobiDB-lite"/>
    </source>
</evidence>
<dbReference type="Pfam" id="PF10431">
    <property type="entry name" value="ClpB_D2-small"/>
    <property type="match status" value="1"/>
</dbReference>
<dbReference type="PROSITE" id="PS00870">
    <property type="entry name" value="CLPAB_1"/>
    <property type="match status" value="1"/>
</dbReference>
<evidence type="ECO:0000256" key="5">
    <source>
        <dbReference type="ARBA" id="ARBA00023186"/>
    </source>
</evidence>
<organism evidence="11 12">
    <name type="scientific">Aspergillus coremiiformis</name>
    <dbReference type="NCBI Taxonomy" id="138285"/>
    <lineage>
        <taxon>Eukaryota</taxon>
        <taxon>Fungi</taxon>
        <taxon>Dikarya</taxon>
        <taxon>Ascomycota</taxon>
        <taxon>Pezizomycotina</taxon>
        <taxon>Eurotiomycetes</taxon>
        <taxon>Eurotiomycetidae</taxon>
        <taxon>Eurotiales</taxon>
        <taxon>Aspergillaceae</taxon>
        <taxon>Aspergillus</taxon>
        <taxon>Aspergillus subgen. Circumdati</taxon>
    </lineage>
</organism>
<dbReference type="PANTHER" id="PTHR11638:SF176">
    <property type="entry name" value="HEAT SHOCK PROTEIN 78, MITOCHONDRIAL"/>
    <property type="match status" value="1"/>
</dbReference>
<evidence type="ECO:0000256" key="7">
    <source>
        <dbReference type="SAM" id="Coils"/>
    </source>
</evidence>
<dbReference type="InterPro" id="IPR041546">
    <property type="entry name" value="ClpA/ClpB_AAA_lid"/>
</dbReference>
<dbReference type="GO" id="GO:0042026">
    <property type="term" value="P:protein refolding"/>
    <property type="evidence" value="ECO:0007669"/>
    <property type="project" value="TreeGrafter"/>
</dbReference>
<dbReference type="CDD" id="cd19499">
    <property type="entry name" value="RecA-like_ClpB_Hsp104-like"/>
    <property type="match status" value="1"/>
</dbReference>
<dbReference type="AlphaFoldDB" id="A0A5N6ZHG0"/>
<dbReference type="Gene3D" id="3.40.50.300">
    <property type="entry name" value="P-loop containing nucleotide triphosphate hydrolases"/>
    <property type="match status" value="3"/>
</dbReference>
<dbReference type="GO" id="GO:0034605">
    <property type="term" value="P:cellular response to heat"/>
    <property type="evidence" value="ECO:0007669"/>
    <property type="project" value="TreeGrafter"/>
</dbReference>
<dbReference type="PRINTS" id="PR00300">
    <property type="entry name" value="CLPPROTEASEA"/>
</dbReference>
<dbReference type="InterPro" id="IPR001270">
    <property type="entry name" value="ClpA/B"/>
</dbReference>
<keyword evidence="12" id="KW-1185">Reference proteome</keyword>
<keyword evidence="3 6" id="KW-0547">Nucleotide-binding</keyword>
<keyword evidence="11" id="KW-0378">Hydrolase</keyword>
<dbReference type="PANTHER" id="PTHR11638">
    <property type="entry name" value="ATP-DEPENDENT CLP PROTEASE"/>
    <property type="match status" value="1"/>
</dbReference>
<reference evidence="12" key="1">
    <citation type="submission" date="2019-04" db="EMBL/GenBank/DDBJ databases">
        <title>Friends and foes A comparative genomics studyof 23 Aspergillus species from section Flavi.</title>
        <authorList>
            <consortium name="DOE Joint Genome Institute"/>
            <person name="Kjaerbolling I."/>
            <person name="Vesth T."/>
            <person name="Frisvad J.C."/>
            <person name="Nybo J.L."/>
            <person name="Theobald S."/>
            <person name="Kildgaard S."/>
            <person name="Isbrandt T."/>
            <person name="Kuo A."/>
            <person name="Sato A."/>
            <person name="Lyhne E.K."/>
            <person name="Kogle M.E."/>
            <person name="Wiebenga A."/>
            <person name="Kun R.S."/>
            <person name="Lubbers R.J."/>
            <person name="Makela M.R."/>
            <person name="Barry K."/>
            <person name="Chovatia M."/>
            <person name="Clum A."/>
            <person name="Daum C."/>
            <person name="Haridas S."/>
            <person name="He G."/>
            <person name="LaButti K."/>
            <person name="Lipzen A."/>
            <person name="Mondo S."/>
            <person name="Riley R."/>
            <person name="Salamov A."/>
            <person name="Simmons B.A."/>
            <person name="Magnuson J.K."/>
            <person name="Henrissat B."/>
            <person name="Mortensen U.H."/>
            <person name="Larsen T.O."/>
            <person name="Devries R.P."/>
            <person name="Grigoriev I.V."/>
            <person name="Machida M."/>
            <person name="Baker S.E."/>
            <person name="Andersen M.R."/>
        </authorList>
    </citation>
    <scope>NUCLEOTIDE SEQUENCE [LARGE SCALE GENOMIC DNA]</scope>
    <source>
        <strain evidence="12">CBS 553.77</strain>
    </source>
</reference>
<dbReference type="SMART" id="SM01086">
    <property type="entry name" value="ClpB_D2-small"/>
    <property type="match status" value="1"/>
</dbReference>
<dbReference type="InterPro" id="IPR050130">
    <property type="entry name" value="ClpA_ClpB"/>
</dbReference>
<dbReference type="Proteomes" id="UP000327118">
    <property type="component" value="Unassembled WGS sequence"/>
</dbReference>
<dbReference type="GO" id="GO:0016887">
    <property type="term" value="F:ATP hydrolysis activity"/>
    <property type="evidence" value="ECO:0007669"/>
    <property type="project" value="InterPro"/>
</dbReference>
<dbReference type="InterPro" id="IPR027417">
    <property type="entry name" value="P-loop_NTPase"/>
</dbReference>
<comment type="similarity">
    <text evidence="1 6">Belongs to the ClpA/ClpB family.</text>
</comment>